<dbReference type="FunFam" id="3.40.50.720:FF:000041">
    <property type="entry name" value="D-3-phosphoglycerate dehydrogenase"/>
    <property type="match status" value="1"/>
</dbReference>
<evidence type="ECO:0008006" key="9">
    <source>
        <dbReference type="Google" id="ProtNLM"/>
    </source>
</evidence>
<dbReference type="Proteomes" id="UP000054270">
    <property type="component" value="Unassembled WGS sequence"/>
</dbReference>
<accession>A0A0D2PF86</accession>
<dbReference type="SUPFAM" id="SSF51735">
    <property type="entry name" value="NAD(P)-binding Rossmann-fold domains"/>
    <property type="match status" value="1"/>
</dbReference>
<evidence type="ECO:0000256" key="2">
    <source>
        <dbReference type="ARBA" id="ARBA00023002"/>
    </source>
</evidence>
<dbReference type="Gene3D" id="3.40.50.720">
    <property type="entry name" value="NAD(P)-binding Rossmann-like Domain"/>
    <property type="match status" value="2"/>
</dbReference>
<dbReference type="STRING" id="945553.A0A0D2PF86"/>
<evidence type="ECO:0000259" key="6">
    <source>
        <dbReference type="Pfam" id="PF02826"/>
    </source>
</evidence>
<dbReference type="AlphaFoldDB" id="A0A0D2PF86"/>
<dbReference type="EMBL" id="KN817519">
    <property type="protein sequence ID" value="KJA29419.1"/>
    <property type="molecule type" value="Genomic_DNA"/>
</dbReference>
<dbReference type="OrthoDB" id="1621027at2759"/>
<dbReference type="PROSITE" id="PS00670">
    <property type="entry name" value="D_2_HYDROXYACID_DH_2"/>
    <property type="match status" value="1"/>
</dbReference>
<dbReference type="Pfam" id="PF02826">
    <property type="entry name" value="2-Hacid_dh_C"/>
    <property type="match status" value="1"/>
</dbReference>
<comment type="similarity">
    <text evidence="1 4">Belongs to the D-isomer specific 2-hydroxyacid dehydrogenase family.</text>
</comment>
<dbReference type="PROSITE" id="PS00671">
    <property type="entry name" value="D_2_HYDROXYACID_DH_3"/>
    <property type="match status" value="1"/>
</dbReference>
<dbReference type="PANTHER" id="PTHR43761">
    <property type="entry name" value="D-ISOMER SPECIFIC 2-HYDROXYACID DEHYDROGENASE FAMILY PROTEIN (AFU_ORTHOLOGUE AFUA_1G13630)"/>
    <property type="match status" value="1"/>
</dbReference>
<proteinExistence type="inferred from homology"/>
<dbReference type="Gene3D" id="3.30.70.260">
    <property type="match status" value="1"/>
</dbReference>
<dbReference type="OMA" id="SKGCWEV"/>
<name>A0A0D2PF86_HYPSF</name>
<dbReference type="SUPFAM" id="SSF52283">
    <property type="entry name" value="Formate/glycerate dehydrogenase catalytic domain-like"/>
    <property type="match status" value="1"/>
</dbReference>
<evidence type="ECO:0000256" key="3">
    <source>
        <dbReference type="ARBA" id="ARBA00023027"/>
    </source>
</evidence>
<dbReference type="Pfam" id="PF00389">
    <property type="entry name" value="2-Hacid_dh"/>
    <property type="match status" value="1"/>
</dbReference>
<evidence type="ECO:0000313" key="7">
    <source>
        <dbReference type="EMBL" id="KJA29419.1"/>
    </source>
</evidence>
<feature type="domain" description="D-isomer specific 2-hydroxyacid dehydrogenase NAD-binding" evidence="6">
    <location>
        <begin position="156"/>
        <end position="337"/>
    </location>
</feature>
<dbReference type="InterPro" id="IPR006139">
    <property type="entry name" value="D-isomer_2_OHA_DH_cat_dom"/>
</dbReference>
<dbReference type="GO" id="GO:0006564">
    <property type="term" value="P:L-serine biosynthetic process"/>
    <property type="evidence" value="ECO:0007669"/>
    <property type="project" value="UniProtKB-ARBA"/>
</dbReference>
<dbReference type="NCBIfam" id="NF008759">
    <property type="entry name" value="PRK11790.1"/>
    <property type="match status" value="1"/>
</dbReference>
<evidence type="ECO:0000256" key="4">
    <source>
        <dbReference type="RuleBase" id="RU003719"/>
    </source>
</evidence>
<dbReference type="InterPro" id="IPR036291">
    <property type="entry name" value="NAD(P)-bd_dom_sf"/>
</dbReference>
<dbReference type="GO" id="GO:0051287">
    <property type="term" value="F:NAD binding"/>
    <property type="evidence" value="ECO:0007669"/>
    <property type="project" value="InterPro"/>
</dbReference>
<evidence type="ECO:0000259" key="5">
    <source>
        <dbReference type="Pfam" id="PF00389"/>
    </source>
</evidence>
<feature type="domain" description="D-isomer specific 2-hydroxyacid dehydrogenase catalytic" evidence="5">
    <location>
        <begin position="51"/>
        <end position="369"/>
    </location>
</feature>
<keyword evidence="2 4" id="KW-0560">Oxidoreductase</keyword>
<keyword evidence="8" id="KW-1185">Reference proteome</keyword>
<dbReference type="InterPro" id="IPR006140">
    <property type="entry name" value="D-isomer_DH_NAD-bd"/>
</dbReference>
<dbReference type="PROSITE" id="PS00065">
    <property type="entry name" value="D_2_HYDROXYACID_DH_1"/>
    <property type="match status" value="1"/>
</dbReference>
<dbReference type="PANTHER" id="PTHR43761:SF1">
    <property type="entry name" value="D-ISOMER SPECIFIC 2-HYDROXYACID DEHYDROGENASE CATALYTIC DOMAIN-CONTAINING PROTEIN-RELATED"/>
    <property type="match status" value="1"/>
</dbReference>
<dbReference type="InterPro" id="IPR050418">
    <property type="entry name" value="D-iso_2-hydroxyacid_DH_PdxB"/>
</dbReference>
<dbReference type="GO" id="GO:0047545">
    <property type="term" value="F:(S)-2-hydroxyglutarate dehydrogenase activity"/>
    <property type="evidence" value="ECO:0007669"/>
    <property type="project" value="UniProtKB-ARBA"/>
</dbReference>
<keyword evidence="3" id="KW-0520">NAD</keyword>
<dbReference type="InterPro" id="IPR029752">
    <property type="entry name" value="D-isomer_DH_CS1"/>
</dbReference>
<evidence type="ECO:0000256" key="1">
    <source>
        <dbReference type="ARBA" id="ARBA00005854"/>
    </source>
</evidence>
<sequence length="457" mass="49626">MSNPNQTTVSASASPVTSISIHDRFRASKDASNLRHPKVLHPLENEGLRLLILENISLDAVATFRAQGWHVDHYAKAMSEDELVDKIGTYHAIGIRSKTKITQRVLNAAAKLLVIGCFCIGTNQVDLKAAALTGIPVFNSPFSNSRSVAELVMSELVVLSRQLFERSFELRTGLWNKQSKGCWEIRGKTLGIIGYGHIGAQLSVLAESFGLRVLFYDVVNIMPLGTARQVETLDKLLSESDFVTLHVPELEDTINMISTEQFAAMKKGSYLINNARGRVVDIPALIVALQSKHLAGAAIDVFPAEPGANGAPFDDALNPWASVLRALPNVVLTPHIGGSTEEAQTMIGQEVAQALSRYLDYGSTIGAVNFPEVDLRAITAEQTGNIRVCHVHKNQPGVLKLVNEALSPYNVEKQYSDSKGEIAYLLADIADVGARDLPGLKDRISSTDANIITRLLA</sequence>
<reference evidence="8" key="1">
    <citation type="submission" date="2014-04" db="EMBL/GenBank/DDBJ databases">
        <title>Evolutionary Origins and Diversification of the Mycorrhizal Mutualists.</title>
        <authorList>
            <consortium name="DOE Joint Genome Institute"/>
            <consortium name="Mycorrhizal Genomics Consortium"/>
            <person name="Kohler A."/>
            <person name="Kuo A."/>
            <person name="Nagy L.G."/>
            <person name="Floudas D."/>
            <person name="Copeland A."/>
            <person name="Barry K.W."/>
            <person name="Cichocki N."/>
            <person name="Veneault-Fourrey C."/>
            <person name="LaButti K."/>
            <person name="Lindquist E.A."/>
            <person name="Lipzen A."/>
            <person name="Lundell T."/>
            <person name="Morin E."/>
            <person name="Murat C."/>
            <person name="Riley R."/>
            <person name="Ohm R."/>
            <person name="Sun H."/>
            <person name="Tunlid A."/>
            <person name="Henrissat B."/>
            <person name="Grigoriev I.V."/>
            <person name="Hibbett D.S."/>
            <person name="Martin F."/>
        </authorList>
    </citation>
    <scope>NUCLEOTIDE SEQUENCE [LARGE SCALE GENOMIC DNA]</scope>
    <source>
        <strain evidence="8">FD-334 SS-4</strain>
    </source>
</reference>
<dbReference type="GO" id="GO:0004617">
    <property type="term" value="F:phosphoglycerate dehydrogenase activity"/>
    <property type="evidence" value="ECO:0007669"/>
    <property type="project" value="UniProtKB-ARBA"/>
</dbReference>
<organism evidence="7 8">
    <name type="scientific">Hypholoma sublateritium (strain FD-334 SS-4)</name>
    <dbReference type="NCBI Taxonomy" id="945553"/>
    <lineage>
        <taxon>Eukaryota</taxon>
        <taxon>Fungi</taxon>
        <taxon>Dikarya</taxon>
        <taxon>Basidiomycota</taxon>
        <taxon>Agaricomycotina</taxon>
        <taxon>Agaricomycetes</taxon>
        <taxon>Agaricomycetidae</taxon>
        <taxon>Agaricales</taxon>
        <taxon>Agaricineae</taxon>
        <taxon>Strophariaceae</taxon>
        <taxon>Hypholoma</taxon>
    </lineage>
</organism>
<dbReference type="InterPro" id="IPR029753">
    <property type="entry name" value="D-isomer_DH_CS"/>
</dbReference>
<gene>
    <name evidence="7" type="ORF">HYPSUDRAFT_82199</name>
</gene>
<evidence type="ECO:0000313" key="8">
    <source>
        <dbReference type="Proteomes" id="UP000054270"/>
    </source>
</evidence>
<dbReference type="CDD" id="cd12176">
    <property type="entry name" value="PGDH_3"/>
    <property type="match status" value="1"/>
</dbReference>
<protein>
    <recommendedName>
        <fullName evidence="9">Phosphoglycerate dehydrogenase</fullName>
    </recommendedName>
</protein>